<dbReference type="RefSeq" id="WP_162673060.1">
    <property type="nucleotide sequence ID" value="NZ_LR593886.1"/>
</dbReference>
<protein>
    <submittedName>
        <fullName evidence="1">Uncharacterized protein</fullName>
    </submittedName>
</protein>
<name>A0A6P2DLY8_9BACT</name>
<gene>
    <name evidence="1" type="ORF">SOIL9_71510</name>
</gene>
<dbReference type="KEGG" id="gms:SOIL9_71510"/>
<proteinExistence type="predicted"/>
<keyword evidence="2" id="KW-1185">Reference proteome</keyword>
<evidence type="ECO:0000313" key="2">
    <source>
        <dbReference type="Proteomes" id="UP000464178"/>
    </source>
</evidence>
<reference evidence="1 2" key="1">
    <citation type="submission" date="2019-05" db="EMBL/GenBank/DDBJ databases">
        <authorList>
            <consortium name="Science for Life Laboratories"/>
        </authorList>
    </citation>
    <scope>NUCLEOTIDE SEQUENCE [LARGE SCALE GENOMIC DNA]</scope>
    <source>
        <strain evidence="1">Soil9</strain>
    </source>
</reference>
<dbReference type="AlphaFoldDB" id="A0A6P2DLY8"/>
<dbReference type="Proteomes" id="UP000464178">
    <property type="component" value="Chromosome"/>
</dbReference>
<organism evidence="1 2">
    <name type="scientific">Gemmata massiliana</name>
    <dbReference type="NCBI Taxonomy" id="1210884"/>
    <lineage>
        <taxon>Bacteria</taxon>
        <taxon>Pseudomonadati</taxon>
        <taxon>Planctomycetota</taxon>
        <taxon>Planctomycetia</taxon>
        <taxon>Gemmatales</taxon>
        <taxon>Gemmataceae</taxon>
        <taxon>Gemmata</taxon>
    </lineage>
</organism>
<evidence type="ECO:0000313" key="1">
    <source>
        <dbReference type="EMBL" id="VTS03533.1"/>
    </source>
</evidence>
<dbReference type="EMBL" id="LR593886">
    <property type="protein sequence ID" value="VTS03533.1"/>
    <property type="molecule type" value="Genomic_DNA"/>
</dbReference>
<accession>A0A6P2DLY8</accession>
<dbReference type="Gene3D" id="4.10.410.40">
    <property type="match status" value="1"/>
</dbReference>
<sequence>MAVGDESIGFGGTCEIDDAGNGSASGSYVEVPMITSLGVPSQTTGIVESKRLDLPQAVIKKIAALKDGGEFSIKQQFTHAQFARLEVIRSARQTNNFRITIPDDDGDTEITVPGIITANKTDPLEADKITEFETMVTVAGA</sequence>